<comment type="caution">
    <text evidence="2">The sequence shown here is derived from an EMBL/GenBank/DDBJ whole genome shotgun (WGS) entry which is preliminary data.</text>
</comment>
<dbReference type="Gene3D" id="3.90.1150.10">
    <property type="entry name" value="Aspartate Aminotransferase, domain 1"/>
    <property type="match status" value="1"/>
</dbReference>
<dbReference type="PANTHER" id="PTHR30244:SF42">
    <property type="entry name" value="UDP-2-ACETAMIDO-2-DEOXY-3-OXO-D-GLUCURONATE AMINOTRANSFERASE"/>
    <property type="match status" value="1"/>
</dbReference>
<dbReference type="InterPro" id="IPR015424">
    <property type="entry name" value="PyrdxlP-dep_Trfase"/>
</dbReference>
<keyword evidence="2" id="KW-0808">Transferase</keyword>
<dbReference type="PIRSF" id="PIRSF000390">
    <property type="entry name" value="PLP_StrS"/>
    <property type="match status" value="1"/>
</dbReference>
<dbReference type="GO" id="GO:0008483">
    <property type="term" value="F:transaminase activity"/>
    <property type="evidence" value="ECO:0007669"/>
    <property type="project" value="UniProtKB-KW"/>
</dbReference>
<dbReference type="InterPro" id="IPR000653">
    <property type="entry name" value="DegT/StrS_aminotransferase"/>
</dbReference>
<proteinExistence type="inferred from homology"/>
<keyword evidence="1" id="KW-0663">Pyridoxal phosphate</keyword>
<sequence length="372" mass="40081">MQFIDLHAQQARLKDEIEGGIADVLKSGRYILGPQVTEFEGKLAAFGEAKHAVGCANGTDAILLPLLAWSVGPGDAVFCPSFTYCATAEVVALAGATPVFVDIDRDTYNMDVNSLKQAVTDVKAKGELTPKAVIAVDLFGQSADYEALAPVVRENGMKFISDSAQGFGTTLTGKHPLHWTDCQTTSFFPAKPLGCYGDGGATLTNDDDLEFKLRSLRVHGKGKDKYDNVRIGMNSRLDTLQAAILLPKLAVFADEIEKRNVVAARYKDGLSGVADRIPVVMDGVVSTWAQYTIEVPDPFAFADALKAEGVPTARYYPKPVHIQTAYEHYPVAGNGLPNTMDCIDHIISLPMHPYLSEEDQAKVISAAKTALA</sequence>
<evidence type="ECO:0000256" key="1">
    <source>
        <dbReference type="RuleBase" id="RU004508"/>
    </source>
</evidence>
<dbReference type="PANTHER" id="PTHR30244">
    <property type="entry name" value="TRANSAMINASE"/>
    <property type="match status" value="1"/>
</dbReference>
<dbReference type="SUPFAM" id="SSF53383">
    <property type="entry name" value="PLP-dependent transferases"/>
    <property type="match status" value="1"/>
</dbReference>
<protein>
    <submittedName>
        <fullName evidence="2">Aminotransferase DegT</fullName>
    </submittedName>
</protein>
<dbReference type="InterPro" id="IPR015422">
    <property type="entry name" value="PyrdxlP-dep_Trfase_small"/>
</dbReference>
<dbReference type="Pfam" id="PF01041">
    <property type="entry name" value="DegT_DnrJ_EryC1"/>
    <property type="match status" value="1"/>
</dbReference>
<evidence type="ECO:0000313" key="3">
    <source>
        <dbReference type="Proteomes" id="UP001161390"/>
    </source>
</evidence>
<gene>
    <name evidence="2" type="ORF">GCM10007854_29390</name>
</gene>
<reference evidence="2" key="2">
    <citation type="submission" date="2023-01" db="EMBL/GenBank/DDBJ databases">
        <title>Draft genome sequence of Algimonas porphyrae strain NBRC 108216.</title>
        <authorList>
            <person name="Sun Q."/>
            <person name="Mori K."/>
        </authorList>
    </citation>
    <scope>NUCLEOTIDE SEQUENCE</scope>
    <source>
        <strain evidence="2">NBRC 108216</strain>
    </source>
</reference>
<keyword evidence="2" id="KW-0032">Aminotransferase</keyword>
<keyword evidence="3" id="KW-1185">Reference proteome</keyword>
<dbReference type="CDD" id="cd00616">
    <property type="entry name" value="AHBA_syn"/>
    <property type="match status" value="1"/>
</dbReference>
<reference evidence="2" key="1">
    <citation type="journal article" date="2014" name="Int. J. Syst. Evol. Microbiol.">
        <title>Complete genome of a new Firmicutes species belonging to the dominant human colonic microbiota ('Ruminococcus bicirculans') reveals two chromosomes and a selective capacity to utilize plant glucans.</title>
        <authorList>
            <consortium name="NISC Comparative Sequencing Program"/>
            <person name="Wegmann U."/>
            <person name="Louis P."/>
            <person name="Goesmann A."/>
            <person name="Henrissat B."/>
            <person name="Duncan S.H."/>
            <person name="Flint H.J."/>
        </authorList>
    </citation>
    <scope>NUCLEOTIDE SEQUENCE</scope>
    <source>
        <strain evidence="2">NBRC 108216</strain>
    </source>
</reference>
<comment type="similarity">
    <text evidence="1">Belongs to the DegT/DnrJ/EryC1 family.</text>
</comment>
<dbReference type="EMBL" id="BSNJ01000008">
    <property type="protein sequence ID" value="GLQ21984.1"/>
    <property type="molecule type" value="Genomic_DNA"/>
</dbReference>
<dbReference type="InterPro" id="IPR015421">
    <property type="entry name" value="PyrdxlP-dep_Trfase_major"/>
</dbReference>
<name>A0ABQ5V4V7_9PROT</name>
<dbReference type="Proteomes" id="UP001161390">
    <property type="component" value="Unassembled WGS sequence"/>
</dbReference>
<organism evidence="2 3">
    <name type="scientific">Algimonas porphyrae</name>
    <dbReference type="NCBI Taxonomy" id="1128113"/>
    <lineage>
        <taxon>Bacteria</taxon>
        <taxon>Pseudomonadati</taxon>
        <taxon>Pseudomonadota</taxon>
        <taxon>Alphaproteobacteria</taxon>
        <taxon>Maricaulales</taxon>
        <taxon>Robiginitomaculaceae</taxon>
        <taxon>Algimonas</taxon>
    </lineage>
</organism>
<evidence type="ECO:0000313" key="2">
    <source>
        <dbReference type="EMBL" id="GLQ21984.1"/>
    </source>
</evidence>
<accession>A0ABQ5V4V7</accession>
<dbReference type="RefSeq" id="WP_284374124.1">
    <property type="nucleotide sequence ID" value="NZ_BSNJ01000008.1"/>
</dbReference>
<dbReference type="Gene3D" id="3.40.640.10">
    <property type="entry name" value="Type I PLP-dependent aspartate aminotransferase-like (Major domain)"/>
    <property type="match status" value="1"/>
</dbReference>